<keyword evidence="3" id="KW-0560">Oxidoreductase</keyword>
<dbReference type="PANTHER" id="PTHR32332:SF20">
    <property type="entry name" value="2-NITROPROPANE DIOXYGENASE-LIKE PROTEIN"/>
    <property type="match status" value="1"/>
</dbReference>
<sequence>MFSTRITQLFGIEKPIIQAGMIWASGWRLASAVSNAGGLGVLGSGSMYPDVLREHIQKCKAATNKPFAVNVPLLYPDLDQHINIIIEEGVKIVFTSAGNPKTYTAKLKEHGITVVHVVSSSKFALKAQEAGCDAVVAEGFEAGGHNGREETTTLVLIPAVKKAVHIPIIAAGGIATGRQMLAAMVLGADAVQIGSRYVASEEASSHINFKQAVINSNEGDTVLTLKQLAPVRLIKNEFYKQVQEAEQRGAGKEEMQQLLGRARAKKGMFEGNLQEGELEIGQVSALLDDILPAVAITKNIWQEFQAALQNPLGQ</sequence>
<dbReference type="Proteomes" id="UP000316167">
    <property type="component" value="Unassembled WGS sequence"/>
</dbReference>
<reference evidence="4 5" key="1">
    <citation type="journal article" date="2015" name="Stand. Genomic Sci.">
        <title>Genomic Encyclopedia of Bacterial and Archaeal Type Strains, Phase III: the genomes of soil and plant-associated and newly described type strains.</title>
        <authorList>
            <person name="Whitman W.B."/>
            <person name="Woyke T."/>
            <person name="Klenk H.P."/>
            <person name="Zhou Y."/>
            <person name="Lilburn T.G."/>
            <person name="Beck B.J."/>
            <person name="De Vos P."/>
            <person name="Vandamme P."/>
            <person name="Eisen J.A."/>
            <person name="Garrity G."/>
            <person name="Hugenholtz P."/>
            <person name="Kyrpides N.C."/>
        </authorList>
    </citation>
    <scope>NUCLEOTIDE SEQUENCE [LARGE SCALE GENOMIC DNA]</scope>
    <source>
        <strain evidence="4 5">CGMCC 1.7271</strain>
    </source>
</reference>
<name>A0A562SCZ7_9BACT</name>
<proteinExistence type="predicted"/>
<dbReference type="PANTHER" id="PTHR32332">
    <property type="entry name" value="2-NITROPROPANE DIOXYGENASE"/>
    <property type="match status" value="1"/>
</dbReference>
<dbReference type="EMBL" id="VLLE01000006">
    <property type="protein sequence ID" value="TWI79211.1"/>
    <property type="molecule type" value="Genomic_DNA"/>
</dbReference>
<comment type="caution">
    <text evidence="4">The sequence shown here is derived from an EMBL/GenBank/DDBJ whole genome shotgun (WGS) entry which is preliminary data.</text>
</comment>
<keyword evidence="2" id="KW-0288">FMN</keyword>
<evidence type="ECO:0000256" key="1">
    <source>
        <dbReference type="ARBA" id="ARBA00022630"/>
    </source>
</evidence>
<dbReference type="OrthoDB" id="9778912at2"/>
<dbReference type="InterPro" id="IPR004136">
    <property type="entry name" value="NMO"/>
</dbReference>
<dbReference type="GO" id="GO:0018580">
    <property type="term" value="F:nitronate monooxygenase activity"/>
    <property type="evidence" value="ECO:0007669"/>
    <property type="project" value="InterPro"/>
</dbReference>
<organism evidence="4 5">
    <name type="scientific">Lacibacter cauensis</name>
    <dbReference type="NCBI Taxonomy" id="510947"/>
    <lineage>
        <taxon>Bacteria</taxon>
        <taxon>Pseudomonadati</taxon>
        <taxon>Bacteroidota</taxon>
        <taxon>Chitinophagia</taxon>
        <taxon>Chitinophagales</taxon>
        <taxon>Chitinophagaceae</taxon>
        <taxon>Lacibacter</taxon>
    </lineage>
</organism>
<keyword evidence="1" id="KW-0285">Flavoprotein</keyword>
<evidence type="ECO:0000256" key="3">
    <source>
        <dbReference type="ARBA" id="ARBA00023002"/>
    </source>
</evidence>
<gene>
    <name evidence="4" type="ORF">IQ13_3614</name>
</gene>
<dbReference type="SUPFAM" id="SSF51412">
    <property type="entry name" value="Inosine monophosphate dehydrogenase (IMPDH)"/>
    <property type="match status" value="1"/>
</dbReference>
<evidence type="ECO:0000313" key="5">
    <source>
        <dbReference type="Proteomes" id="UP000316167"/>
    </source>
</evidence>
<protein>
    <submittedName>
        <fullName evidence="4">Enoyl-[acyl-carrier protein] reductase II</fullName>
    </submittedName>
</protein>
<dbReference type="RefSeq" id="WP_144887985.1">
    <property type="nucleotide sequence ID" value="NZ_VLLE01000006.1"/>
</dbReference>
<dbReference type="CDD" id="cd04730">
    <property type="entry name" value="NPD_like"/>
    <property type="match status" value="1"/>
</dbReference>
<accession>A0A562SCZ7</accession>
<evidence type="ECO:0000313" key="4">
    <source>
        <dbReference type="EMBL" id="TWI79211.1"/>
    </source>
</evidence>
<dbReference type="Gene3D" id="3.20.20.70">
    <property type="entry name" value="Aldolase class I"/>
    <property type="match status" value="1"/>
</dbReference>
<dbReference type="AlphaFoldDB" id="A0A562SCZ7"/>
<dbReference type="Pfam" id="PF03060">
    <property type="entry name" value="NMO"/>
    <property type="match status" value="1"/>
</dbReference>
<keyword evidence="5" id="KW-1185">Reference proteome</keyword>
<evidence type="ECO:0000256" key="2">
    <source>
        <dbReference type="ARBA" id="ARBA00022643"/>
    </source>
</evidence>
<dbReference type="InterPro" id="IPR013785">
    <property type="entry name" value="Aldolase_TIM"/>
</dbReference>